<dbReference type="PIRSF" id="PIRSF023803">
    <property type="entry name" value="Ribonuclease_P_prd"/>
    <property type="match status" value="1"/>
</dbReference>
<evidence type="ECO:0000256" key="2">
    <source>
        <dbReference type="ARBA" id="ARBA00010800"/>
    </source>
</evidence>
<keyword evidence="4" id="KW-0539">Nucleus</keyword>
<comment type="function">
    <text evidence="5">Component of ribonuclease P, a protein complex that generates mature tRNA molecules by cleaving their 5'-ends.</text>
</comment>
<comment type="catalytic activity">
    <reaction evidence="5">
        <text>Endonucleolytic cleavage of RNA, removing 5'-extranucleotides from tRNA precursor.</text>
        <dbReference type="EC" id="3.1.26.5"/>
    </reaction>
</comment>
<dbReference type="PANTHER" id="PTHR15441">
    <property type="entry name" value="RIBONUCLEASE P PROTEIN SUBUNIT P14"/>
    <property type="match status" value="1"/>
</dbReference>
<dbReference type="GO" id="GO:0005730">
    <property type="term" value="C:nucleolus"/>
    <property type="evidence" value="ECO:0007669"/>
    <property type="project" value="TreeGrafter"/>
</dbReference>
<reference evidence="6 7" key="1">
    <citation type="submission" date="2016-07" db="EMBL/GenBank/DDBJ databases">
        <title>Pervasive Adenine N6-methylation of Active Genes in Fungi.</title>
        <authorList>
            <consortium name="DOE Joint Genome Institute"/>
            <person name="Mondo S.J."/>
            <person name="Dannebaum R.O."/>
            <person name="Kuo R.C."/>
            <person name="Labutti K."/>
            <person name="Haridas S."/>
            <person name="Kuo A."/>
            <person name="Salamov A."/>
            <person name="Ahrendt S.R."/>
            <person name="Lipzen A."/>
            <person name="Sullivan W."/>
            <person name="Andreopoulos W.B."/>
            <person name="Clum A."/>
            <person name="Lindquist E."/>
            <person name="Daum C."/>
            <person name="Ramamoorthy G.K."/>
            <person name="Gryganskyi A."/>
            <person name="Culley D."/>
            <person name="Magnuson J.K."/>
            <person name="James T.Y."/>
            <person name="O'Malley M.A."/>
            <person name="Stajich J.E."/>
            <person name="Spatafora J.W."/>
            <person name="Visel A."/>
            <person name="Grigoriev I.V."/>
        </authorList>
    </citation>
    <scope>NUCLEOTIDE SEQUENCE [LARGE SCALE GENOMIC DNA]</scope>
    <source>
        <strain evidence="6 7">JEL800</strain>
    </source>
</reference>
<comment type="caution">
    <text evidence="6">The sequence shown here is derived from an EMBL/GenBank/DDBJ whole genome shotgun (WGS) entry which is preliminary data.</text>
</comment>
<dbReference type="EMBL" id="MCGO01000036">
    <property type="protein sequence ID" value="ORY40207.1"/>
    <property type="molecule type" value="Genomic_DNA"/>
</dbReference>
<dbReference type="GO" id="GO:0000172">
    <property type="term" value="C:ribonuclease MRP complex"/>
    <property type="evidence" value="ECO:0007669"/>
    <property type="project" value="TreeGrafter"/>
</dbReference>
<dbReference type="STRING" id="329046.A0A1Y2C000"/>
<protein>
    <recommendedName>
        <fullName evidence="5">Ribonuclease P/MRP protein subunit POP5</fullName>
        <ecNumber evidence="5">3.1.26.5</ecNumber>
    </recommendedName>
</protein>
<evidence type="ECO:0000256" key="5">
    <source>
        <dbReference type="PIRNR" id="PIRNR023803"/>
    </source>
</evidence>
<dbReference type="GO" id="GO:0004526">
    <property type="term" value="F:ribonuclease P activity"/>
    <property type="evidence" value="ECO:0007669"/>
    <property type="project" value="UniProtKB-EC"/>
</dbReference>
<dbReference type="SUPFAM" id="SSF160350">
    <property type="entry name" value="Rnp2-like"/>
    <property type="match status" value="1"/>
</dbReference>
<dbReference type="InterPro" id="IPR002759">
    <property type="entry name" value="Pop5/Rpp14/Rnp2-like"/>
</dbReference>
<dbReference type="OrthoDB" id="24745at2759"/>
<keyword evidence="7" id="KW-1185">Reference proteome</keyword>
<dbReference type="GO" id="GO:0001682">
    <property type="term" value="P:tRNA 5'-leader removal"/>
    <property type="evidence" value="ECO:0007669"/>
    <property type="project" value="InterPro"/>
</dbReference>
<evidence type="ECO:0000256" key="4">
    <source>
        <dbReference type="ARBA" id="ARBA00023242"/>
    </source>
</evidence>
<dbReference type="AlphaFoldDB" id="A0A1Y2C000"/>
<dbReference type="Pfam" id="PF01900">
    <property type="entry name" value="RNase_P_Rpp14"/>
    <property type="match status" value="1"/>
</dbReference>
<gene>
    <name evidence="6" type="ORF">BCR33DRAFT_699587</name>
</gene>
<dbReference type="GO" id="GO:0033204">
    <property type="term" value="F:ribonuclease P RNA binding"/>
    <property type="evidence" value="ECO:0007669"/>
    <property type="project" value="InterPro"/>
</dbReference>
<dbReference type="Gene3D" id="3.30.70.3250">
    <property type="entry name" value="Ribonuclease P, Pop5 subunit"/>
    <property type="match status" value="1"/>
</dbReference>
<dbReference type="PANTHER" id="PTHR15441:SF2">
    <property type="entry name" value="RIBONUCLEASE P_MRP PROTEIN SUBUNIT POP5"/>
    <property type="match status" value="1"/>
</dbReference>
<evidence type="ECO:0000256" key="3">
    <source>
        <dbReference type="ARBA" id="ARBA00022694"/>
    </source>
</evidence>
<accession>A0A1Y2C000</accession>
<dbReference type="EC" id="3.1.26.5" evidence="5"/>
<dbReference type="InterPro" id="IPR016819">
    <property type="entry name" value="RNase_P/MRP_POP5"/>
</dbReference>
<evidence type="ECO:0000256" key="1">
    <source>
        <dbReference type="ARBA" id="ARBA00004123"/>
    </source>
</evidence>
<sequence length="159" mass="17698">MRFKNRYLAFQLLSRQSSSSSSSDRLLIHESINRDGILKAIKTSLEQNFGDMAVGIASNLSIKYFSPMTGVGILRVPRDIYKECWAAVTLVTSVTGERGERDRISCLLNVFHVAGTIKQAQINTIEHNKSEVLRLQDALKLSGSAVWFKGKGGFLNFDT</sequence>
<comment type="similarity">
    <text evidence="2 5">Belongs to the eukaryotic/archaeal RNase P protein component 2 family.</text>
</comment>
<evidence type="ECO:0000313" key="6">
    <source>
        <dbReference type="EMBL" id="ORY40207.1"/>
    </source>
</evidence>
<name>A0A1Y2C000_9FUNG</name>
<evidence type="ECO:0000313" key="7">
    <source>
        <dbReference type="Proteomes" id="UP000193642"/>
    </source>
</evidence>
<dbReference type="InterPro" id="IPR038085">
    <property type="entry name" value="Rnp2-like_sf"/>
</dbReference>
<proteinExistence type="inferred from homology"/>
<keyword evidence="3 5" id="KW-0819">tRNA processing</keyword>
<comment type="subcellular location">
    <subcellularLocation>
        <location evidence="1">Nucleus</location>
    </subcellularLocation>
</comment>
<dbReference type="GO" id="GO:0030681">
    <property type="term" value="C:multimeric ribonuclease P complex"/>
    <property type="evidence" value="ECO:0007669"/>
    <property type="project" value="TreeGrafter"/>
</dbReference>
<organism evidence="6 7">
    <name type="scientific">Rhizoclosmatium globosum</name>
    <dbReference type="NCBI Taxonomy" id="329046"/>
    <lineage>
        <taxon>Eukaryota</taxon>
        <taxon>Fungi</taxon>
        <taxon>Fungi incertae sedis</taxon>
        <taxon>Chytridiomycota</taxon>
        <taxon>Chytridiomycota incertae sedis</taxon>
        <taxon>Chytridiomycetes</taxon>
        <taxon>Chytridiales</taxon>
        <taxon>Chytriomycetaceae</taxon>
        <taxon>Rhizoclosmatium</taxon>
    </lineage>
</organism>
<dbReference type="Proteomes" id="UP000193642">
    <property type="component" value="Unassembled WGS sequence"/>
</dbReference>